<name>E6PCL8_9ZZZZ</name>
<dbReference type="AlphaFoldDB" id="E6PCL8"/>
<sequence>MILKLCKDLRELVHYVAFVQPAFGHTLRPG</sequence>
<comment type="caution">
    <text evidence="1">The sequence shown here is derived from an EMBL/GenBank/DDBJ whole genome shotgun (WGS) entry which is preliminary data.</text>
</comment>
<accession>E6PCL8</accession>
<protein>
    <submittedName>
        <fullName evidence="1">Uncharacterized protein</fullName>
    </submittedName>
</protein>
<organism evidence="1">
    <name type="scientific">mine drainage metagenome</name>
    <dbReference type="NCBI Taxonomy" id="410659"/>
    <lineage>
        <taxon>unclassified sequences</taxon>
        <taxon>metagenomes</taxon>
        <taxon>ecological metagenomes</taxon>
    </lineage>
</organism>
<dbReference type="EMBL" id="CABO01000010">
    <property type="protein sequence ID" value="CBI00974.1"/>
    <property type="molecule type" value="Genomic_DNA"/>
</dbReference>
<proteinExistence type="predicted"/>
<evidence type="ECO:0000313" key="2">
    <source>
        <dbReference type="EMBL" id="CBI00974.1"/>
    </source>
</evidence>
<evidence type="ECO:0000313" key="1">
    <source>
        <dbReference type="EMBL" id="CBH74202.1"/>
    </source>
</evidence>
<dbReference type="EMBL" id="CABL01000001">
    <property type="protein sequence ID" value="CBH74202.1"/>
    <property type="molecule type" value="Genomic_DNA"/>
</dbReference>
<reference evidence="1" key="1">
    <citation type="submission" date="2009-10" db="EMBL/GenBank/DDBJ databases">
        <title>Diversity of trophic interactions inside an arsenic-rich microbial ecosystem.</title>
        <authorList>
            <person name="Bertin P.N."/>
            <person name="Heinrich-Salmeron A."/>
            <person name="Pelletier E."/>
            <person name="Goulhen-Chollet F."/>
            <person name="Arsene-Ploetze F."/>
            <person name="Gallien S."/>
            <person name="Calteau A."/>
            <person name="Vallenet D."/>
            <person name="Casiot C."/>
            <person name="Chane-Woon-Ming B."/>
            <person name="Giloteaux L."/>
            <person name="Barakat M."/>
            <person name="Bonnefoy V."/>
            <person name="Bruneel O."/>
            <person name="Chandler M."/>
            <person name="Cleiss J."/>
            <person name="Duran R."/>
            <person name="Elbaz-Poulichet F."/>
            <person name="Fonknechten N."/>
            <person name="Lauga B."/>
            <person name="Mornico D."/>
            <person name="Ortet P."/>
            <person name="Schaeffer C."/>
            <person name="Siguier P."/>
            <person name="Alexander Thil Smith A."/>
            <person name="Van Dorsselaer A."/>
            <person name="Weissenbach J."/>
            <person name="Medigue C."/>
            <person name="Le Paslier D."/>
        </authorList>
    </citation>
    <scope>NUCLEOTIDE SEQUENCE</scope>
</reference>
<gene>
    <name evidence="1" type="ORF">CARN1_2089</name>
    <name evidence="2" type="ORF">CARN4_0324</name>
</gene>